<organism evidence="2 3">
    <name type="scientific">Halodesulfovibrio aestuarii</name>
    <dbReference type="NCBI Taxonomy" id="126333"/>
    <lineage>
        <taxon>Bacteria</taxon>
        <taxon>Pseudomonadati</taxon>
        <taxon>Thermodesulfobacteriota</taxon>
        <taxon>Desulfovibrionia</taxon>
        <taxon>Desulfovibrionales</taxon>
        <taxon>Desulfovibrionaceae</taxon>
        <taxon>Halodesulfovibrio</taxon>
    </lineage>
</organism>
<dbReference type="Proteomes" id="UP000184001">
    <property type="component" value="Unassembled WGS sequence"/>
</dbReference>
<reference evidence="2 3" key="1">
    <citation type="submission" date="2016-11" db="EMBL/GenBank/DDBJ databases">
        <authorList>
            <person name="Varghese N."/>
            <person name="Submissions S."/>
        </authorList>
    </citation>
    <scope>NUCLEOTIDE SEQUENCE [LARGE SCALE GENOMIC DNA]</scope>
    <source>
        <strain evidence="2 3">DSM 17919</strain>
    </source>
</reference>
<proteinExistence type="predicted"/>
<keyword evidence="1" id="KW-0812">Transmembrane</keyword>
<dbReference type="EMBL" id="FQZR01000016">
    <property type="protein sequence ID" value="SHJ76080.1"/>
    <property type="molecule type" value="Genomic_DNA"/>
</dbReference>
<evidence type="ECO:0000313" key="3">
    <source>
        <dbReference type="Proteomes" id="UP000184001"/>
    </source>
</evidence>
<evidence type="ECO:0000313" key="2">
    <source>
        <dbReference type="EMBL" id="SHJ76080.1"/>
    </source>
</evidence>
<keyword evidence="1" id="KW-1133">Transmembrane helix</keyword>
<dbReference type="RefSeq" id="WP_019999151.1">
    <property type="nucleotide sequence ID" value="NZ_CP192219.1"/>
</dbReference>
<sequence length="78" mass="8894">METILEFIQSENGQLIGWCCTVGGIFLSLFAVSKTYNIQNRIKNEIRNEIKDSSTIEQTVQKGNKNTKMRDVHGNVNF</sequence>
<protein>
    <submittedName>
        <fullName evidence="2">Uncharacterized protein</fullName>
    </submittedName>
</protein>
<gene>
    <name evidence="2" type="ORF">SAMN05660830_03161</name>
</gene>
<accession>A0A8G2FCC0</accession>
<feature type="transmembrane region" description="Helical" evidence="1">
    <location>
        <begin position="15"/>
        <end position="33"/>
    </location>
</feature>
<name>A0A8G2FCC0_9BACT</name>
<keyword evidence="1" id="KW-0472">Membrane</keyword>
<comment type="caution">
    <text evidence="2">The sequence shown here is derived from an EMBL/GenBank/DDBJ whole genome shotgun (WGS) entry which is preliminary data.</text>
</comment>
<dbReference type="AlphaFoldDB" id="A0A8G2FCC0"/>
<evidence type="ECO:0000256" key="1">
    <source>
        <dbReference type="SAM" id="Phobius"/>
    </source>
</evidence>